<accession>A0A923PLR8</accession>
<dbReference type="RefSeq" id="WP_187468513.1">
    <property type="nucleotide sequence ID" value="NZ_JACSIT010000153.1"/>
</dbReference>
<dbReference type="InterPro" id="IPR003593">
    <property type="entry name" value="AAA+_ATPase"/>
</dbReference>
<sequence length="205" mass="22930">MNISLRGLGKRFNRTWILQDLDGDFNAPDLIGIAGQNGSGKSTLLRIIGGQLTPSRGEVRREYRGQEIKVEDCYRYLSWTGPYLELVEELTVQELLHFHFALKPALPGLDPAKMLERLELGFAKNRKLSDCSSGMRQRVLLATALYASTPLVLLDEPTVTLDEKAKAWFYAELDACRAGRLVLLASNDPEDLRHCGRIVALNSTN</sequence>
<keyword evidence="3 5" id="KW-0067">ATP-binding</keyword>
<dbReference type="AlphaFoldDB" id="A0A923PLR8"/>
<evidence type="ECO:0000256" key="3">
    <source>
        <dbReference type="ARBA" id="ARBA00022840"/>
    </source>
</evidence>
<dbReference type="InterPro" id="IPR017871">
    <property type="entry name" value="ABC_transporter-like_CS"/>
</dbReference>
<reference evidence="5" key="1">
    <citation type="submission" date="2020-08" db="EMBL/GenBank/DDBJ databases">
        <title>Lewinella bacteria from marine environments.</title>
        <authorList>
            <person name="Zhong Y."/>
        </authorList>
    </citation>
    <scope>NUCLEOTIDE SEQUENCE</scope>
    <source>
        <strain evidence="5">KCTC 42187</strain>
    </source>
</reference>
<comment type="caution">
    <text evidence="5">The sequence shown here is derived from an EMBL/GenBank/DDBJ whole genome shotgun (WGS) entry which is preliminary data.</text>
</comment>
<dbReference type="Proteomes" id="UP000650081">
    <property type="component" value="Unassembled WGS sequence"/>
</dbReference>
<dbReference type="Gene3D" id="3.40.50.300">
    <property type="entry name" value="P-loop containing nucleotide triphosphate hydrolases"/>
    <property type="match status" value="1"/>
</dbReference>
<evidence type="ECO:0000313" key="6">
    <source>
        <dbReference type="Proteomes" id="UP000650081"/>
    </source>
</evidence>
<dbReference type="InterPro" id="IPR051782">
    <property type="entry name" value="ABC_Transporter_VariousFunc"/>
</dbReference>
<evidence type="ECO:0000256" key="1">
    <source>
        <dbReference type="ARBA" id="ARBA00022448"/>
    </source>
</evidence>
<proteinExistence type="predicted"/>
<keyword evidence="1" id="KW-0813">Transport</keyword>
<dbReference type="PANTHER" id="PTHR42939">
    <property type="entry name" value="ABC TRANSPORTER ATP-BINDING PROTEIN ALBC-RELATED"/>
    <property type="match status" value="1"/>
</dbReference>
<name>A0A923PLR8_9BACT</name>
<dbReference type="SMART" id="SM00382">
    <property type="entry name" value="AAA"/>
    <property type="match status" value="1"/>
</dbReference>
<gene>
    <name evidence="5" type="ORF">H9S92_20190</name>
</gene>
<dbReference type="InterPro" id="IPR003439">
    <property type="entry name" value="ABC_transporter-like_ATP-bd"/>
</dbReference>
<dbReference type="GO" id="GO:0005524">
    <property type="term" value="F:ATP binding"/>
    <property type="evidence" value="ECO:0007669"/>
    <property type="project" value="UniProtKB-KW"/>
</dbReference>
<feature type="domain" description="ABC transporter" evidence="4">
    <location>
        <begin position="3"/>
        <end position="205"/>
    </location>
</feature>
<evidence type="ECO:0000313" key="5">
    <source>
        <dbReference type="EMBL" id="MBC6996503.1"/>
    </source>
</evidence>
<dbReference type="GO" id="GO:0016887">
    <property type="term" value="F:ATP hydrolysis activity"/>
    <property type="evidence" value="ECO:0007669"/>
    <property type="project" value="InterPro"/>
</dbReference>
<organism evidence="5 6">
    <name type="scientific">Neolewinella lacunae</name>
    <dbReference type="NCBI Taxonomy" id="1517758"/>
    <lineage>
        <taxon>Bacteria</taxon>
        <taxon>Pseudomonadati</taxon>
        <taxon>Bacteroidota</taxon>
        <taxon>Saprospiria</taxon>
        <taxon>Saprospirales</taxon>
        <taxon>Lewinellaceae</taxon>
        <taxon>Neolewinella</taxon>
    </lineage>
</organism>
<protein>
    <submittedName>
        <fullName evidence="5">ATP-binding cassette domain-containing protein</fullName>
    </submittedName>
</protein>
<dbReference type="PROSITE" id="PS50893">
    <property type="entry name" value="ABC_TRANSPORTER_2"/>
    <property type="match status" value="1"/>
</dbReference>
<evidence type="ECO:0000259" key="4">
    <source>
        <dbReference type="PROSITE" id="PS50893"/>
    </source>
</evidence>
<keyword evidence="2" id="KW-0547">Nucleotide-binding</keyword>
<dbReference type="SUPFAM" id="SSF52540">
    <property type="entry name" value="P-loop containing nucleoside triphosphate hydrolases"/>
    <property type="match status" value="1"/>
</dbReference>
<dbReference type="Pfam" id="PF00005">
    <property type="entry name" value="ABC_tran"/>
    <property type="match status" value="1"/>
</dbReference>
<dbReference type="InterPro" id="IPR027417">
    <property type="entry name" value="P-loop_NTPase"/>
</dbReference>
<dbReference type="EMBL" id="JACSIT010000153">
    <property type="protein sequence ID" value="MBC6996503.1"/>
    <property type="molecule type" value="Genomic_DNA"/>
</dbReference>
<dbReference type="PROSITE" id="PS00211">
    <property type="entry name" value="ABC_TRANSPORTER_1"/>
    <property type="match status" value="1"/>
</dbReference>
<dbReference type="PANTHER" id="PTHR42939:SF1">
    <property type="entry name" value="ABC TRANSPORTER ATP-BINDING PROTEIN ALBC-RELATED"/>
    <property type="match status" value="1"/>
</dbReference>
<keyword evidence="6" id="KW-1185">Reference proteome</keyword>
<evidence type="ECO:0000256" key="2">
    <source>
        <dbReference type="ARBA" id="ARBA00022741"/>
    </source>
</evidence>